<sequence>MLEGHDLVKLAASLKLSVKNDGRRVISNTLFTSSRHPSMPNFLLQHDLLQLTTCFVWLRNRIFPRSIFFTVHAYTDALLHAFLRFSLIMEKSGCFSHPISFKTFLFKEMQFMMPTNPKMLVYTRIHADVVEVPRLPLMESLENLSYFGTRKIYPNKSNSITSVGFKLMCFFIKRLLLGQGIHTSKCVTCLKKVGGLLPVFLRMGHQLELQGSDVSREKSQIVRYCTLGGRRIKCSRSLKRIENSSRKEEILDDVLLDNMENLKK</sequence>
<organism evidence="1 2">
    <name type="scientific">Echinococcus canadensis</name>
    <dbReference type="NCBI Taxonomy" id="519352"/>
    <lineage>
        <taxon>Eukaryota</taxon>
        <taxon>Metazoa</taxon>
        <taxon>Spiralia</taxon>
        <taxon>Lophotrochozoa</taxon>
        <taxon>Platyhelminthes</taxon>
        <taxon>Cestoda</taxon>
        <taxon>Eucestoda</taxon>
        <taxon>Cyclophyllidea</taxon>
        <taxon>Taeniidae</taxon>
        <taxon>Echinococcus</taxon>
        <taxon>Echinococcus canadensis group</taxon>
    </lineage>
</organism>
<protein>
    <submittedName>
        <fullName evidence="2">Uncharacterized protein</fullName>
    </submittedName>
</protein>
<dbReference type="WBParaSite" id="maker-E.canG7_contigs_3991-snap-gene-0.4-mRNA-1">
    <property type="protein sequence ID" value="maker-E.canG7_contigs_3991-snap-gene-0.4-mRNA-1"/>
    <property type="gene ID" value="EcG7_08670"/>
</dbReference>
<name>A0A915EX75_9CEST</name>
<evidence type="ECO:0000313" key="2">
    <source>
        <dbReference type="WBParaSite" id="maker-E.canG7_contigs_3991-snap-gene-0.4-mRNA-1"/>
    </source>
</evidence>
<reference evidence="2" key="1">
    <citation type="submission" date="2022-11" db="UniProtKB">
        <authorList>
            <consortium name="WormBaseParasite"/>
        </authorList>
    </citation>
    <scope>IDENTIFICATION</scope>
</reference>
<dbReference type="AlphaFoldDB" id="A0A915EX75"/>
<accession>A0A915EX75</accession>
<evidence type="ECO:0000313" key="1">
    <source>
        <dbReference type="Proteomes" id="UP000887562"/>
    </source>
</evidence>
<proteinExistence type="predicted"/>
<keyword evidence="1" id="KW-1185">Reference proteome</keyword>
<dbReference type="Proteomes" id="UP000887562">
    <property type="component" value="Unplaced"/>
</dbReference>